<dbReference type="GO" id="GO:0000156">
    <property type="term" value="F:phosphorelay response regulator activity"/>
    <property type="evidence" value="ECO:0007669"/>
    <property type="project" value="TreeGrafter"/>
</dbReference>
<accession>A0A4Y6PRC5</accession>
<evidence type="ECO:0000259" key="8">
    <source>
        <dbReference type="PROSITE" id="PS50110"/>
    </source>
</evidence>
<comment type="caution">
    <text evidence="6">Lacks conserved residue(s) required for the propagation of feature annotation.</text>
</comment>
<dbReference type="PANTHER" id="PTHR48111">
    <property type="entry name" value="REGULATOR OF RPOS"/>
    <property type="match status" value="1"/>
</dbReference>
<dbReference type="Pfam" id="PF00072">
    <property type="entry name" value="Response_reg"/>
    <property type="match status" value="1"/>
</dbReference>
<protein>
    <submittedName>
        <fullName evidence="9">Response regulator</fullName>
    </submittedName>
</protein>
<dbReference type="PANTHER" id="PTHR48111:SF1">
    <property type="entry name" value="TWO-COMPONENT RESPONSE REGULATOR ORR33"/>
    <property type="match status" value="1"/>
</dbReference>
<accession>A0A5B8Y688</accession>
<evidence type="ECO:0000256" key="1">
    <source>
        <dbReference type="ARBA" id="ARBA00022553"/>
    </source>
</evidence>
<evidence type="ECO:0000256" key="7">
    <source>
        <dbReference type="SAM" id="MobiDB-lite"/>
    </source>
</evidence>
<feature type="domain" description="Response regulatory" evidence="8">
    <location>
        <begin position="204"/>
        <end position="320"/>
    </location>
</feature>
<dbReference type="InterPro" id="IPR001789">
    <property type="entry name" value="Sig_transdc_resp-reg_receiver"/>
</dbReference>
<evidence type="ECO:0000256" key="6">
    <source>
        <dbReference type="PROSITE-ProRule" id="PRU00169"/>
    </source>
</evidence>
<keyword evidence="2" id="KW-0902">Two-component regulatory system</keyword>
<dbReference type="GO" id="GO:0000976">
    <property type="term" value="F:transcription cis-regulatory region binding"/>
    <property type="evidence" value="ECO:0007669"/>
    <property type="project" value="TreeGrafter"/>
</dbReference>
<dbReference type="PROSITE" id="PS50110">
    <property type="entry name" value="RESPONSE_REGULATORY"/>
    <property type="match status" value="2"/>
</dbReference>
<evidence type="ECO:0000313" key="10">
    <source>
        <dbReference type="Proteomes" id="UP000315995"/>
    </source>
</evidence>
<dbReference type="InterPro" id="IPR011006">
    <property type="entry name" value="CheY-like_superfamily"/>
</dbReference>
<dbReference type="SUPFAM" id="SSF52172">
    <property type="entry name" value="CheY-like"/>
    <property type="match status" value="2"/>
</dbReference>
<feature type="domain" description="Response regulatory" evidence="8">
    <location>
        <begin position="42"/>
        <end position="159"/>
    </location>
</feature>
<evidence type="ECO:0000256" key="3">
    <source>
        <dbReference type="ARBA" id="ARBA00023015"/>
    </source>
</evidence>
<evidence type="ECO:0000256" key="2">
    <source>
        <dbReference type="ARBA" id="ARBA00023012"/>
    </source>
</evidence>
<evidence type="ECO:0000256" key="4">
    <source>
        <dbReference type="ARBA" id="ARBA00023125"/>
    </source>
</evidence>
<gene>
    <name evidence="9" type="ORF">FIV42_06240</name>
</gene>
<evidence type="ECO:0000313" key="9">
    <source>
        <dbReference type="EMBL" id="QDG50345.1"/>
    </source>
</evidence>
<sequence>MGRGPVLEVTEVVRCSPGGDVSQVQGFDANGEVLMQQDLSRRLVWVLGADTRGERLESVLAEVGAQCERFEHPEALWKRFEARRPDLVLGSTDSLAAPGALERFVETLRRRAEVPVPLVAVTADGSVEMRRRMFKAGIDDFVLEPVVPSELVARVGAQLRLNRTRPGPPSLPRQAASAVHNDGGSGPSLAATAAGAPVDDAALSVLVVDDEEIIHRVLRSAFERRGWTVTQANDGREALDRAAKRQFDLVVFDLNLPFKNGFELLGELGGAAAAKRPYMVVLSAEGQQESVVRAFELGADDFVSKPVNPDILVARIARLVRPAAGQ</sequence>
<dbReference type="EMBL" id="CP041186">
    <property type="protein sequence ID" value="QDG50345.1"/>
    <property type="molecule type" value="Genomic_DNA"/>
</dbReference>
<feature type="region of interest" description="Disordered" evidence="7">
    <location>
        <begin position="162"/>
        <end position="192"/>
    </location>
</feature>
<dbReference type="OrthoDB" id="9793549at2"/>
<organism evidence="9 10">
    <name type="scientific">Persicimonas caeni</name>
    <dbReference type="NCBI Taxonomy" id="2292766"/>
    <lineage>
        <taxon>Bacteria</taxon>
        <taxon>Deltaproteobacteria</taxon>
        <taxon>Bradymonadales</taxon>
        <taxon>Bradymonadaceae</taxon>
        <taxon>Persicimonas</taxon>
    </lineage>
</organism>
<keyword evidence="5" id="KW-0804">Transcription</keyword>
<dbReference type="InterPro" id="IPR039420">
    <property type="entry name" value="WalR-like"/>
</dbReference>
<keyword evidence="10" id="KW-1185">Reference proteome</keyword>
<dbReference type="CDD" id="cd17574">
    <property type="entry name" value="REC_OmpR"/>
    <property type="match status" value="1"/>
</dbReference>
<dbReference type="Gene3D" id="3.40.50.2300">
    <property type="match status" value="2"/>
</dbReference>
<dbReference type="Proteomes" id="UP000315995">
    <property type="component" value="Chromosome"/>
</dbReference>
<dbReference type="GO" id="GO:0032993">
    <property type="term" value="C:protein-DNA complex"/>
    <property type="evidence" value="ECO:0007669"/>
    <property type="project" value="TreeGrafter"/>
</dbReference>
<dbReference type="GO" id="GO:0005829">
    <property type="term" value="C:cytosol"/>
    <property type="evidence" value="ECO:0007669"/>
    <property type="project" value="TreeGrafter"/>
</dbReference>
<dbReference type="SMART" id="SM00448">
    <property type="entry name" value="REC"/>
    <property type="match status" value="2"/>
</dbReference>
<name>A0A4Y6PRC5_PERCE</name>
<reference evidence="9 10" key="1">
    <citation type="submission" date="2019-06" db="EMBL/GenBank/DDBJ databases">
        <title>Persicimonas caeni gen. nov., sp. nov., a predatory bacterium isolated from solar saltern.</title>
        <authorList>
            <person name="Wang S."/>
        </authorList>
    </citation>
    <scope>NUCLEOTIDE SEQUENCE [LARGE SCALE GENOMIC DNA]</scope>
    <source>
        <strain evidence="9 10">YN101</strain>
    </source>
</reference>
<keyword evidence="4" id="KW-0238">DNA-binding</keyword>
<proteinExistence type="predicted"/>
<keyword evidence="1 6" id="KW-0597">Phosphoprotein</keyword>
<feature type="modified residue" description="4-aspartylphosphate" evidence="6">
    <location>
        <position position="253"/>
    </location>
</feature>
<keyword evidence="3" id="KW-0805">Transcription regulation</keyword>
<evidence type="ECO:0000256" key="5">
    <source>
        <dbReference type="ARBA" id="ARBA00023163"/>
    </source>
</evidence>
<dbReference type="GO" id="GO:0006355">
    <property type="term" value="P:regulation of DNA-templated transcription"/>
    <property type="evidence" value="ECO:0007669"/>
    <property type="project" value="TreeGrafter"/>
</dbReference>
<dbReference type="AlphaFoldDB" id="A0A4Y6PRC5"/>